<keyword evidence="2" id="KW-1185">Reference proteome</keyword>
<dbReference type="InterPro" id="IPR008889">
    <property type="entry name" value="VQ"/>
</dbReference>
<proteinExistence type="predicted"/>
<gene>
    <name evidence="3" type="primary">LOC104793009</name>
</gene>
<accession>A0ABM0ZLW5</accession>
<dbReference type="InterPro" id="IPR039609">
    <property type="entry name" value="VQ_15/22"/>
</dbReference>
<dbReference type="Pfam" id="PF05678">
    <property type="entry name" value="VQ"/>
    <property type="match status" value="1"/>
</dbReference>
<dbReference type="PANTHER" id="PTHR33179:SF79">
    <property type="entry name" value="CALMODULIN-BINDING PROTEIN 25"/>
    <property type="match status" value="1"/>
</dbReference>
<dbReference type="Proteomes" id="UP000694864">
    <property type="component" value="Chromosome 6"/>
</dbReference>
<dbReference type="PANTHER" id="PTHR33179">
    <property type="entry name" value="VQ MOTIF-CONTAINING PROTEIN"/>
    <property type="match status" value="1"/>
</dbReference>
<dbReference type="GeneID" id="104793009"/>
<evidence type="ECO:0000259" key="1">
    <source>
        <dbReference type="Pfam" id="PF05678"/>
    </source>
</evidence>
<protein>
    <submittedName>
        <fullName evidence="3">Calmodulin-binding protein 25-like</fullName>
    </submittedName>
</protein>
<evidence type="ECO:0000313" key="3">
    <source>
        <dbReference type="RefSeq" id="XP_010517581.1"/>
    </source>
</evidence>
<dbReference type="RefSeq" id="XP_010517581.1">
    <property type="nucleotide sequence ID" value="XM_010519279.2"/>
</dbReference>
<reference evidence="2" key="1">
    <citation type="journal article" date="2014" name="Nat. Commun.">
        <title>The emerging biofuel crop Camelina sativa retains a highly undifferentiated hexaploid genome structure.</title>
        <authorList>
            <person name="Kagale S."/>
            <person name="Koh C."/>
            <person name="Nixon J."/>
            <person name="Bollina V."/>
            <person name="Clarke W.E."/>
            <person name="Tuteja R."/>
            <person name="Spillane C."/>
            <person name="Robinson S.J."/>
            <person name="Links M.G."/>
            <person name="Clarke C."/>
            <person name="Higgins E.E."/>
            <person name="Huebert T."/>
            <person name="Sharpe A.G."/>
            <person name="Parkin I.A."/>
        </authorList>
    </citation>
    <scope>NUCLEOTIDE SEQUENCE [LARGE SCALE GENOMIC DNA]</scope>
    <source>
        <strain evidence="2">cv. DH55</strain>
    </source>
</reference>
<reference evidence="3" key="2">
    <citation type="submission" date="2025-08" db="UniProtKB">
        <authorList>
            <consortium name="RefSeq"/>
        </authorList>
    </citation>
    <scope>IDENTIFICATION</scope>
    <source>
        <tissue evidence="3">Leaf</tissue>
    </source>
</reference>
<organism evidence="2 3">
    <name type="scientific">Camelina sativa</name>
    <name type="common">False flax</name>
    <name type="synonym">Myagrum sativum</name>
    <dbReference type="NCBI Taxonomy" id="90675"/>
    <lineage>
        <taxon>Eukaryota</taxon>
        <taxon>Viridiplantae</taxon>
        <taxon>Streptophyta</taxon>
        <taxon>Embryophyta</taxon>
        <taxon>Tracheophyta</taxon>
        <taxon>Spermatophyta</taxon>
        <taxon>Magnoliopsida</taxon>
        <taxon>eudicotyledons</taxon>
        <taxon>Gunneridae</taxon>
        <taxon>Pentapetalae</taxon>
        <taxon>rosids</taxon>
        <taxon>malvids</taxon>
        <taxon>Brassicales</taxon>
        <taxon>Brassicaceae</taxon>
        <taxon>Camelineae</taxon>
        <taxon>Camelina</taxon>
    </lineage>
</organism>
<sequence>MVTSDGLTNVDAWLYRQGFNVDSWLLTDTFSHDNDLLARALHTTVVTASATPLPSSFFDSVSHPVSSTHTTLSSNVSAGSDPEIFGGGAKRKRNCLLAEGKATKRRSRPSKKSHTTFITADPTNFRQMVQQVTGANYIVDDSYSFGVFAPILKPEPLRLVNKLPKCTSDRSTAVPMLDTSAFLSNHHQENLAVGNAFSGNSGLGLQSAKSNAAVDVSAVDFDSTNSTFPTLESWKVM</sequence>
<name>A0ABM0ZLW5_CAMSA</name>
<evidence type="ECO:0000313" key="2">
    <source>
        <dbReference type="Proteomes" id="UP000694864"/>
    </source>
</evidence>
<feature type="domain" description="VQ" evidence="1">
    <location>
        <begin position="113"/>
        <end position="136"/>
    </location>
</feature>